<keyword evidence="6 10" id="KW-0812">Transmembrane</keyword>
<dbReference type="NCBIfam" id="TIGR02796">
    <property type="entry name" value="tolQ"/>
    <property type="match status" value="1"/>
</dbReference>
<dbReference type="InterPro" id="IPR014163">
    <property type="entry name" value="Tol-Pal_TolQ"/>
</dbReference>
<dbReference type="AlphaFoldDB" id="A0A4R8IVE6"/>
<comment type="similarity">
    <text evidence="2 10">Belongs to the ExbB/TolQ family.</text>
</comment>
<protein>
    <recommendedName>
        <fullName evidence="10">Tol-Pal system protein TolQ</fullName>
    </recommendedName>
</protein>
<dbReference type="GO" id="GO:0017038">
    <property type="term" value="P:protein import"/>
    <property type="evidence" value="ECO:0007669"/>
    <property type="project" value="TreeGrafter"/>
</dbReference>
<keyword evidence="13" id="KW-1185">Reference proteome</keyword>
<evidence type="ECO:0000256" key="7">
    <source>
        <dbReference type="ARBA" id="ARBA00022989"/>
    </source>
</evidence>
<evidence type="ECO:0000256" key="9">
    <source>
        <dbReference type="ARBA" id="ARBA00023306"/>
    </source>
</evidence>
<dbReference type="EMBL" id="SOQX01000003">
    <property type="protein sequence ID" value="TDY01669.1"/>
    <property type="molecule type" value="Genomic_DNA"/>
</dbReference>
<comment type="function">
    <text evidence="10">Part of the Tol-Pal system, which plays a role in outer membrane invagination during cell division and is important for maintaining outer membrane integrity.</text>
</comment>
<evidence type="ECO:0000256" key="6">
    <source>
        <dbReference type="ARBA" id="ARBA00022692"/>
    </source>
</evidence>
<dbReference type="Pfam" id="PF01618">
    <property type="entry name" value="MotA_ExbB"/>
    <property type="match status" value="1"/>
</dbReference>
<evidence type="ECO:0000313" key="13">
    <source>
        <dbReference type="Proteomes" id="UP000294914"/>
    </source>
</evidence>
<evidence type="ECO:0000256" key="4">
    <source>
        <dbReference type="ARBA" id="ARBA00022519"/>
    </source>
</evidence>
<dbReference type="HAMAP" id="MF_02202">
    <property type="entry name" value="TolQ"/>
    <property type="match status" value="1"/>
</dbReference>
<keyword evidence="4 10" id="KW-0997">Cell inner membrane</keyword>
<keyword evidence="8 10" id="KW-0472">Membrane</keyword>
<evidence type="ECO:0000259" key="11">
    <source>
        <dbReference type="Pfam" id="PF01618"/>
    </source>
</evidence>
<feature type="domain" description="MotA/TolQ/ExbB proton channel" evidence="11">
    <location>
        <begin position="77"/>
        <end position="204"/>
    </location>
</feature>
<dbReference type="OrthoDB" id="9805133at2"/>
<dbReference type="RefSeq" id="WP_134083312.1">
    <property type="nucleotide sequence ID" value="NZ_SOQX01000003.1"/>
</dbReference>
<dbReference type="GO" id="GO:0043213">
    <property type="term" value="P:bacteriocin transport"/>
    <property type="evidence" value="ECO:0007669"/>
    <property type="project" value="InterPro"/>
</dbReference>
<keyword evidence="7 10" id="KW-1133">Transmembrane helix</keyword>
<keyword evidence="5 10" id="KW-0132">Cell division</keyword>
<evidence type="ECO:0000256" key="10">
    <source>
        <dbReference type="HAMAP-Rule" id="MF_02202"/>
    </source>
</evidence>
<dbReference type="GO" id="GO:0051301">
    <property type="term" value="P:cell division"/>
    <property type="evidence" value="ECO:0007669"/>
    <property type="project" value="UniProtKB-UniRule"/>
</dbReference>
<dbReference type="GO" id="GO:0005886">
    <property type="term" value="C:plasma membrane"/>
    <property type="evidence" value="ECO:0007669"/>
    <property type="project" value="UniProtKB-SubCell"/>
</dbReference>
<dbReference type="InterPro" id="IPR002898">
    <property type="entry name" value="MotA_ExbB_proton_chnl"/>
</dbReference>
<dbReference type="PANTHER" id="PTHR30625">
    <property type="entry name" value="PROTEIN TOLQ"/>
    <property type="match status" value="1"/>
</dbReference>
<evidence type="ECO:0000256" key="1">
    <source>
        <dbReference type="ARBA" id="ARBA00004651"/>
    </source>
</evidence>
<comment type="subunit">
    <text evidence="10">The Tol-Pal system is composed of five core proteins: the inner membrane proteins TolA, TolQ and TolR, the periplasmic protein TolB and the outer membrane protein Pal. They form a network linking the inner and outer membranes and the peptidoglycan layer.</text>
</comment>
<sequence length="227" mass="25354">MSLTHLILDASFVVQLVMLLLLAVSLLSWTLIFFKYSVIKRARAAADQFERHFWSGADLSELYKRLSGRRTQLEGMELIFEAGFREFVHLRKSRNVEPSAVVEGTQRAMRVALNREIDRLEHHLSFLATVGSTSPYVGLFGTVWGIMNAFMGLGTARQATIATVAPGIAEALIATAMGLFAAIPAVVAYNRYSNDVERLISRYDIFTEEFSSFLQRQTHSSAEAVQS</sequence>
<feature type="transmembrane region" description="Helical" evidence="10">
    <location>
        <begin position="12"/>
        <end position="34"/>
    </location>
</feature>
<evidence type="ECO:0000256" key="3">
    <source>
        <dbReference type="ARBA" id="ARBA00022475"/>
    </source>
</evidence>
<proteinExistence type="inferred from homology"/>
<evidence type="ECO:0000256" key="2">
    <source>
        <dbReference type="ARBA" id="ARBA00010442"/>
    </source>
</evidence>
<feature type="transmembrane region" description="Helical" evidence="10">
    <location>
        <begin position="167"/>
        <end position="189"/>
    </location>
</feature>
<evidence type="ECO:0000256" key="8">
    <source>
        <dbReference type="ARBA" id="ARBA00023136"/>
    </source>
</evidence>
<comment type="caution">
    <text evidence="12">The sequence shown here is derived from an EMBL/GenBank/DDBJ whole genome shotgun (WGS) entry which is preliminary data.</text>
</comment>
<dbReference type="InterPro" id="IPR050790">
    <property type="entry name" value="ExbB/TolQ_transport"/>
</dbReference>
<evidence type="ECO:0000313" key="12">
    <source>
        <dbReference type="EMBL" id="TDY01669.1"/>
    </source>
</evidence>
<reference evidence="12 13" key="1">
    <citation type="submission" date="2019-03" db="EMBL/GenBank/DDBJ databases">
        <title>Genomic Encyclopedia of Type Strains, Phase IV (KMG-IV): sequencing the most valuable type-strain genomes for metagenomic binning, comparative biology and taxonomic classification.</title>
        <authorList>
            <person name="Goeker M."/>
        </authorList>
    </citation>
    <scope>NUCLEOTIDE SEQUENCE [LARGE SCALE GENOMIC DNA]</scope>
    <source>
        <strain evidence="12 13">DSM 16326</strain>
    </source>
</reference>
<comment type="subcellular location">
    <subcellularLocation>
        <location evidence="10">Cell inner membrane</location>
        <topology evidence="10">Multi-pass membrane protein</topology>
    </subcellularLocation>
    <subcellularLocation>
        <location evidence="1">Cell membrane</location>
        <topology evidence="1">Multi-pass membrane protein</topology>
    </subcellularLocation>
</comment>
<dbReference type="Proteomes" id="UP000294914">
    <property type="component" value="Unassembled WGS sequence"/>
</dbReference>
<accession>A0A4R8IVE6</accession>
<evidence type="ECO:0000256" key="5">
    <source>
        <dbReference type="ARBA" id="ARBA00022618"/>
    </source>
</evidence>
<feature type="transmembrane region" description="Helical" evidence="10">
    <location>
        <begin position="124"/>
        <end position="147"/>
    </location>
</feature>
<dbReference type="PANTHER" id="PTHR30625:SF3">
    <property type="entry name" value="TOL-PAL SYSTEM PROTEIN TOLQ"/>
    <property type="match status" value="1"/>
</dbReference>
<keyword evidence="3 10" id="KW-1003">Cell membrane</keyword>
<organism evidence="12 13">
    <name type="scientific">Thiohalophilus thiocyanatoxydans</name>
    <dbReference type="NCBI Taxonomy" id="381308"/>
    <lineage>
        <taxon>Bacteria</taxon>
        <taxon>Pseudomonadati</taxon>
        <taxon>Pseudomonadota</taxon>
        <taxon>Gammaproteobacteria</taxon>
        <taxon>Thiohalomonadales</taxon>
        <taxon>Thiohalophilaceae</taxon>
        <taxon>Thiohalophilus</taxon>
    </lineage>
</organism>
<keyword evidence="9 10" id="KW-0131">Cell cycle</keyword>
<gene>
    <name evidence="10" type="primary">tolQ</name>
    <name evidence="12" type="ORF">EDC23_1558</name>
</gene>
<name>A0A4R8IVE6_9GAMM</name>